<organism evidence="2 3">
    <name type="scientific">Funneliformis mosseae</name>
    <name type="common">Endomycorrhizal fungus</name>
    <name type="synonym">Glomus mosseae</name>
    <dbReference type="NCBI Taxonomy" id="27381"/>
    <lineage>
        <taxon>Eukaryota</taxon>
        <taxon>Fungi</taxon>
        <taxon>Fungi incertae sedis</taxon>
        <taxon>Mucoromycota</taxon>
        <taxon>Glomeromycotina</taxon>
        <taxon>Glomeromycetes</taxon>
        <taxon>Glomerales</taxon>
        <taxon>Glomeraceae</taxon>
        <taxon>Funneliformis</taxon>
    </lineage>
</organism>
<dbReference type="Gene3D" id="2.40.50.140">
    <property type="entry name" value="Nucleic acid-binding proteins"/>
    <property type="match status" value="1"/>
</dbReference>
<sequence length="100" mass="11390">MSPISYTPVEELKPDQHQVNLKVKVIAQIILGEVDDYSQINILQPNAMVIIHNARVEMYRGFMRIVADQNINAEIKPVKDNWIMINDIEDDGGIDDGEKN</sequence>
<comment type="caution">
    <text evidence="2">The sequence shown here is derived from an EMBL/GenBank/DDBJ whole genome shotgun (WGS) entry which is preliminary data.</text>
</comment>
<dbReference type="SUPFAM" id="SSF50249">
    <property type="entry name" value="Nucleic acid-binding proteins"/>
    <property type="match status" value="1"/>
</dbReference>
<proteinExistence type="predicted"/>
<dbReference type="EMBL" id="CAJVPP010002752">
    <property type="protein sequence ID" value="CAG8610533.1"/>
    <property type="molecule type" value="Genomic_DNA"/>
</dbReference>
<protein>
    <submittedName>
        <fullName evidence="2">16724_t:CDS:1</fullName>
    </submittedName>
</protein>
<dbReference type="Proteomes" id="UP000789375">
    <property type="component" value="Unassembled WGS sequence"/>
</dbReference>
<name>A0A9N9GLH7_FUNMO</name>
<accession>A0A9N9GLH7</accession>
<keyword evidence="3" id="KW-1185">Reference proteome</keyword>
<evidence type="ECO:0000313" key="2">
    <source>
        <dbReference type="EMBL" id="CAG8610533.1"/>
    </source>
</evidence>
<dbReference type="Pfam" id="PF21473">
    <property type="entry name" value="OB_Ssb-like"/>
    <property type="match status" value="1"/>
</dbReference>
<gene>
    <name evidence="2" type="ORF">FMOSSE_LOCUS9434</name>
</gene>
<dbReference type="InterPro" id="IPR048970">
    <property type="entry name" value="OB_Ssb-like"/>
</dbReference>
<dbReference type="AlphaFoldDB" id="A0A9N9GLH7"/>
<evidence type="ECO:0000259" key="1">
    <source>
        <dbReference type="Pfam" id="PF21473"/>
    </source>
</evidence>
<evidence type="ECO:0000313" key="3">
    <source>
        <dbReference type="Proteomes" id="UP000789375"/>
    </source>
</evidence>
<dbReference type="InterPro" id="IPR012340">
    <property type="entry name" value="NA-bd_OB-fold"/>
</dbReference>
<reference evidence="2" key="1">
    <citation type="submission" date="2021-06" db="EMBL/GenBank/DDBJ databases">
        <authorList>
            <person name="Kallberg Y."/>
            <person name="Tangrot J."/>
            <person name="Rosling A."/>
        </authorList>
    </citation>
    <scope>NUCLEOTIDE SEQUENCE</scope>
    <source>
        <strain evidence="2">87-6 pot B 2015</strain>
    </source>
</reference>
<feature type="domain" description="Single-stranded DNA binding protein Ssb-like OB fold" evidence="1">
    <location>
        <begin position="38"/>
        <end position="69"/>
    </location>
</feature>